<proteinExistence type="predicted"/>
<evidence type="ECO:0000313" key="4">
    <source>
        <dbReference type="Proteomes" id="UP000437562"/>
    </source>
</evidence>
<dbReference type="Proteomes" id="UP000194131">
    <property type="component" value="Unassembled WGS sequence"/>
</dbReference>
<dbReference type="EMBL" id="MRWU01000004">
    <property type="protein sequence ID" value="OSX94081.1"/>
    <property type="molecule type" value="Genomic_DNA"/>
</dbReference>
<reference evidence="1 3" key="1">
    <citation type="submission" date="2016-12" db="EMBL/GenBank/DDBJ databases">
        <title>Genome Sequences of Twelve Sporeforming Bacillus Species Isolated from Foods.</title>
        <authorList>
            <person name="De Jong A."/>
            <person name="Holsappel S."/>
            <person name="Kuipers O.P."/>
        </authorList>
    </citation>
    <scope>NUCLEOTIDE SEQUENCE [LARGE SCALE GENOMIC DNA]</scope>
    <source>
        <strain evidence="1 3">S3E15</strain>
    </source>
</reference>
<evidence type="ECO:0000313" key="2">
    <source>
        <dbReference type="EMBL" id="VXB53626.1"/>
    </source>
</evidence>
<gene>
    <name evidence="2" type="ORF">BACI71_110736</name>
    <name evidence="1" type="ORF">S3E15_04180</name>
</gene>
<dbReference type="AlphaFoldDB" id="A0A1X6Q024"/>
<sequence length="45" mass="5544">MDIKEVRTSLSLISEYKKKFTASEMYDDYQNKKRFIYCLIDRPLY</sequence>
<accession>A0A1X6Q024</accession>
<organism evidence="2 4">
    <name type="scientific">Bacillus mycoides</name>
    <dbReference type="NCBI Taxonomy" id="1405"/>
    <lineage>
        <taxon>Bacteria</taxon>
        <taxon>Bacillati</taxon>
        <taxon>Bacillota</taxon>
        <taxon>Bacilli</taxon>
        <taxon>Bacillales</taxon>
        <taxon>Bacillaceae</taxon>
        <taxon>Bacillus</taxon>
        <taxon>Bacillus cereus group</taxon>
    </lineage>
</organism>
<evidence type="ECO:0000313" key="3">
    <source>
        <dbReference type="Proteomes" id="UP000194131"/>
    </source>
</evidence>
<evidence type="ECO:0000313" key="1">
    <source>
        <dbReference type="EMBL" id="OSX94081.1"/>
    </source>
</evidence>
<accession>A0A653RFP8</accession>
<dbReference type="EMBL" id="CABWMC010000003">
    <property type="protein sequence ID" value="VXB53626.1"/>
    <property type="molecule type" value="Genomic_DNA"/>
</dbReference>
<reference evidence="2 4" key="2">
    <citation type="submission" date="2019-10" db="EMBL/GenBank/DDBJ databases">
        <authorList>
            <person name="Karimi E."/>
        </authorList>
    </citation>
    <scope>NUCLEOTIDE SEQUENCE [LARGE SCALE GENOMIC DNA]</scope>
    <source>
        <strain evidence="2">Bacillus sp. 71</strain>
    </source>
</reference>
<name>A0A1X6Q024_BACMY</name>
<dbReference type="Proteomes" id="UP000437562">
    <property type="component" value="Unassembled WGS sequence"/>
</dbReference>
<protein>
    <submittedName>
        <fullName evidence="2">Uncharacterized protein</fullName>
    </submittedName>
</protein>